<proteinExistence type="predicted"/>
<evidence type="ECO:0000313" key="3">
    <source>
        <dbReference type="Proteomes" id="UP000037558"/>
    </source>
</evidence>
<dbReference type="PATRIC" id="fig|284581.3.peg.4587"/>
<evidence type="ECO:0000256" key="1">
    <source>
        <dbReference type="SAM" id="Phobius"/>
    </source>
</evidence>
<name>A0A0M0L977_9BACI</name>
<comment type="caution">
    <text evidence="2">The sequence shown here is derived from an EMBL/GenBank/DDBJ whole genome shotgun (WGS) entry which is preliminary data.</text>
</comment>
<dbReference type="AlphaFoldDB" id="A0A0M0L977"/>
<feature type="transmembrane region" description="Helical" evidence="1">
    <location>
        <begin position="55"/>
        <end position="73"/>
    </location>
</feature>
<protein>
    <submittedName>
        <fullName evidence="2">Uncharacterized protein</fullName>
    </submittedName>
</protein>
<gene>
    <name evidence="2" type="ORF">AMD01_05940</name>
</gene>
<organism evidence="2 3">
    <name type="scientific">Priestia koreensis</name>
    <dbReference type="NCBI Taxonomy" id="284581"/>
    <lineage>
        <taxon>Bacteria</taxon>
        <taxon>Bacillati</taxon>
        <taxon>Bacillota</taxon>
        <taxon>Bacilli</taxon>
        <taxon>Bacillales</taxon>
        <taxon>Bacillaceae</taxon>
        <taxon>Priestia</taxon>
    </lineage>
</organism>
<keyword evidence="1" id="KW-0472">Membrane</keyword>
<keyword evidence="3" id="KW-1185">Reference proteome</keyword>
<accession>A0A0M0L977</accession>
<reference evidence="3" key="1">
    <citation type="submission" date="2015-08" db="EMBL/GenBank/DDBJ databases">
        <title>Fjat-14210 dsm16467.</title>
        <authorList>
            <person name="Liu B."/>
            <person name="Wang J."/>
            <person name="Zhu Y."/>
            <person name="Liu G."/>
            <person name="Chen Q."/>
            <person name="Chen Z."/>
            <person name="Lan J."/>
            <person name="Che J."/>
            <person name="Ge C."/>
            <person name="Shi H."/>
            <person name="Pan Z."/>
            <person name="Liu X."/>
        </authorList>
    </citation>
    <scope>NUCLEOTIDE SEQUENCE [LARGE SCALE GENOMIC DNA]</scope>
    <source>
        <strain evidence="3">DSM 16467</strain>
    </source>
</reference>
<keyword evidence="1" id="KW-0812">Transmembrane</keyword>
<dbReference type="EMBL" id="LILC01000007">
    <property type="protein sequence ID" value="KOO47579.1"/>
    <property type="molecule type" value="Genomic_DNA"/>
</dbReference>
<dbReference type="STRING" id="284581.AMD01_05940"/>
<keyword evidence="1" id="KW-1133">Transmembrane helix</keyword>
<sequence>MFEANVLTRALASFSGRSNHRRVVCDIIGNLQKRMLQKLPSIYIGVEVVERRWKWTIWILMHMLILIIVWRVIDTLCVPNDFIDGFLDGVNSERQ</sequence>
<dbReference type="Proteomes" id="UP000037558">
    <property type="component" value="Unassembled WGS sequence"/>
</dbReference>
<evidence type="ECO:0000313" key="2">
    <source>
        <dbReference type="EMBL" id="KOO47579.1"/>
    </source>
</evidence>